<evidence type="ECO:0008006" key="4">
    <source>
        <dbReference type="Google" id="ProtNLM"/>
    </source>
</evidence>
<gene>
    <name evidence="2" type="ORF">J4709_30160</name>
</gene>
<dbReference type="RefSeq" id="WP_208245491.1">
    <property type="nucleotide sequence ID" value="NZ_JAGEPF010000019.1"/>
</dbReference>
<dbReference type="Pfam" id="PF19379">
    <property type="entry name" value="DUF5954"/>
    <property type="match status" value="1"/>
</dbReference>
<name>A0ABS3S0P6_9ACTN</name>
<accession>A0ABS3S0P6</accession>
<feature type="region of interest" description="Disordered" evidence="1">
    <location>
        <begin position="125"/>
        <end position="158"/>
    </location>
</feature>
<evidence type="ECO:0000313" key="2">
    <source>
        <dbReference type="EMBL" id="MBO2461845.1"/>
    </source>
</evidence>
<proteinExistence type="predicted"/>
<protein>
    <recommendedName>
        <fullName evidence="4">PE-PGRS family protein</fullName>
    </recommendedName>
</protein>
<reference evidence="2 3" key="1">
    <citation type="submission" date="2021-03" db="EMBL/GenBank/DDBJ databases">
        <title>Actinomadura violae sp. nov., isolated from lichen in Thailand.</title>
        <authorList>
            <person name="Kanchanasin P."/>
            <person name="Saeng-In P."/>
            <person name="Phongsopitanun W."/>
            <person name="Yuki M."/>
            <person name="Kudo T."/>
            <person name="Ohkuma M."/>
            <person name="Tanasupawat S."/>
        </authorList>
    </citation>
    <scope>NUCLEOTIDE SEQUENCE [LARGE SCALE GENOMIC DNA]</scope>
    <source>
        <strain evidence="2 3">LCR2-06</strain>
    </source>
</reference>
<keyword evidence="3" id="KW-1185">Reference proteome</keyword>
<organism evidence="2 3">
    <name type="scientific">Actinomadura violacea</name>
    <dbReference type="NCBI Taxonomy" id="2819934"/>
    <lineage>
        <taxon>Bacteria</taxon>
        <taxon>Bacillati</taxon>
        <taxon>Actinomycetota</taxon>
        <taxon>Actinomycetes</taxon>
        <taxon>Streptosporangiales</taxon>
        <taxon>Thermomonosporaceae</taxon>
        <taxon>Actinomadura</taxon>
    </lineage>
</organism>
<comment type="caution">
    <text evidence="2">The sequence shown here is derived from an EMBL/GenBank/DDBJ whole genome shotgun (WGS) entry which is preliminary data.</text>
</comment>
<sequence>MTMGDGDAGGRLFPEDLDGVDPVAAVMLADACRSLAAYPELVAVGPLFTAAERVSGGWQVVCPPDPLPQGARELLADHLDDRAAGLGEETAREFRGAAAALRTGPCDAVAAAGRRFAIVRVEQLVRTGPDGPEPPRPSDPDPRPASVPDSYRRPYDLLSGEGAGSDLATAELLCQVLDAAAVSGNEPSGAFLTPVALAPAFTVAERGGGVPGRERRWRPVGRLHATPQRARDSLIGYLRDIAPAVEALAETDADAYAEAAELLADEPRRNGIAVAGRRFRIVRIERITLMGPQGPEPPRPTDFDTP</sequence>
<evidence type="ECO:0000313" key="3">
    <source>
        <dbReference type="Proteomes" id="UP000680206"/>
    </source>
</evidence>
<dbReference type="Proteomes" id="UP000680206">
    <property type="component" value="Unassembled WGS sequence"/>
</dbReference>
<evidence type="ECO:0000256" key="1">
    <source>
        <dbReference type="SAM" id="MobiDB-lite"/>
    </source>
</evidence>
<dbReference type="EMBL" id="JAGEPF010000019">
    <property type="protein sequence ID" value="MBO2461845.1"/>
    <property type="molecule type" value="Genomic_DNA"/>
</dbReference>
<dbReference type="InterPro" id="IPR045998">
    <property type="entry name" value="DUF5954"/>
</dbReference>